<dbReference type="Pfam" id="PF12832">
    <property type="entry name" value="MFS_1_like"/>
    <property type="match status" value="1"/>
</dbReference>
<feature type="transmembrane region" description="Helical" evidence="6">
    <location>
        <begin position="74"/>
        <end position="93"/>
    </location>
</feature>
<comment type="subcellular location">
    <subcellularLocation>
        <location evidence="1">Membrane</location>
        <topology evidence="1">Multi-pass membrane protein</topology>
    </subcellularLocation>
</comment>
<evidence type="ECO:0000256" key="4">
    <source>
        <dbReference type="ARBA" id="ARBA00022989"/>
    </source>
</evidence>
<accession>A0AAW1TRV8</accession>
<comment type="caution">
    <text evidence="8">The sequence shown here is derived from an EMBL/GenBank/DDBJ whole genome shotgun (WGS) entry which is preliminary data.</text>
</comment>
<organism evidence="8 9">
    <name type="scientific">Henosepilachna vigintioctopunctata</name>
    <dbReference type="NCBI Taxonomy" id="420089"/>
    <lineage>
        <taxon>Eukaryota</taxon>
        <taxon>Metazoa</taxon>
        <taxon>Ecdysozoa</taxon>
        <taxon>Arthropoda</taxon>
        <taxon>Hexapoda</taxon>
        <taxon>Insecta</taxon>
        <taxon>Pterygota</taxon>
        <taxon>Neoptera</taxon>
        <taxon>Endopterygota</taxon>
        <taxon>Coleoptera</taxon>
        <taxon>Polyphaga</taxon>
        <taxon>Cucujiformia</taxon>
        <taxon>Coccinelloidea</taxon>
        <taxon>Coccinellidae</taxon>
        <taxon>Epilachninae</taxon>
        <taxon>Epilachnini</taxon>
        <taxon>Henosepilachna</taxon>
    </lineage>
</organism>
<evidence type="ECO:0000256" key="5">
    <source>
        <dbReference type="ARBA" id="ARBA00023136"/>
    </source>
</evidence>
<feature type="transmembrane region" description="Helical" evidence="6">
    <location>
        <begin position="12"/>
        <end position="30"/>
    </location>
</feature>
<feature type="transmembrane region" description="Helical" evidence="6">
    <location>
        <begin position="339"/>
        <end position="357"/>
    </location>
</feature>
<gene>
    <name evidence="8" type="ORF">WA026_009819</name>
</gene>
<feature type="transmembrane region" description="Helical" evidence="6">
    <location>
        <begin position="254"/>
        <end position="275"/>
    </location>
</feature>
<dbReference type="AlphaFoldDB" id="A0AAW1TRV8"/>
<evidence type="ECO:0000256" key="1">
    <source>
        <dbReference type="ARBA" id="ARBA00004141"/>
    </source>
</evidence>
<evidence type="ECO:0000256" key="3">
    <source>
        <dbReference type="ARBA" id="ARBA00022692"/>
    </source>
</evidence>
<feature type="transmembrane region" description="Helical" evidence="6">
    <location>
        <begin position="460"/>
        <end position="477"/>
    </location>
</feature>
<dbReference type="InterPro" id="IPR036259">
    <property type="entry name" value="MFS_trans_sf"/>
</dbReference>
<evidence type="ECO:0000259" key="7">
    <source>
        <dbReference type="Pfam" id="PF12832"/>
    </source>
</evidence>
<dbReference type="Proteomes" id="UP001431783">
    <property type="component" value="Unassembled WGS sequence"/>
</dbReference>
<sequence length="487" mass="53770">MIVKKLLPIKAHYFFFLAALGPILPQLQVFGRELGISSVVMGSVTGILPFVYLLAKPFFGMVVDIHREYRKCIFMGLIVIMAVSYGCIIFIPLKSAKFYEVKVGEVISKCERTMNNNTIFEEAECVSENSIKLNKFQLYFPAEDPENISICSARQELNAEILASTFKCRKLPEVSIDLLSESLSFWFFIAQLSIGTVAFNVINSISDAVCFDVIGDEYDYGKQRTWGAVGYGIAAIVSGYAMDFLPHNFGGYRAAIFIMLLFIILDLVSCLKLKLPIIPAPDNIWKELAYLLKHNDVCIFLIFTIISGVADGFLTYFLLWYVEDISELSGTKNIKFLEGLIIAAQTFGGGILFFYIGDNIKKKLGHINCFSLCFLCYALRLFLISIASPWVIIAIEFFLQGPTFSLSYLTIVAYANDIASAGTSATMQGIAAGLDDGLGYALGSLIGGILYRFVGASQTFQIFGAISALAAISHFAFTNGGSKRRSQ</sequence>
<keyword evidence="3 6" id="KW-0812">Transmembrane</keyword>
<feature type="transmembrane region" description="Helical" evidence="6">
    <location>
        <begin position="296"/>
        <end position="319"/>
    </location>
</feature>
<dbReference type="SUPFAM" id="SSF103473">
    <property type="entry name" value="MFS general substrate transporter"/>
    <property type="match status" value="1"/>
</dbReference>
<name>A0AAW1TRV8_9CUCU</name>
<protein>
    <recommendedName>
        <fullName evidence="7">Major facilitator superfamily associated domain-containing protein</fullName>
    </recommendedName>
</protein>
<evidence type="ECO:0000256" key="6">
    <source>
        <dbReference type="SAM" id="Phobius"/>
    </source>
</evidence>
<keyword evidence="9" id="KW-1185">Reference proteome</keyword>
<reference evidence="8 9" key="1">
    <citation type="submission" date="2023-03" db="EMBL/GenBank/DDBJ databases">
        <title>Genome insight into feeding habits of ladybird beetles.</title>
        <authorList>
            <person name="Li H.-S."/>
            <person name="Huang Y.-H."/>
            <person name="Pang H."/>
        </authorList>
    </citation>
    <scope>NUCLEOTIDE SEQUENCE [LARGE SCALE GENOMIC DNA]</scope>
    <source>
        <strain evidence="8">SYSU_2023b</strain>
        <tissue evidence="8">Whole body</tissue>
    </source>
</reference>
<comment type="similarity">
    <text evidence="2">Belongs to the major facilitator superfamily. MFSD6 family.</text>
</comment>
<keyword evidence="5 6" id="KW-0472">Membrane</keyword>
<dbReference type="InterPro" id="IPR024989">
    <property type="entry name" value="MFS_assoc_dom"/>
</dbReference>
<dbReference type="EMBL" id="JARQZJ010000004">
    <property type="protein sequence ID" value="KAK9870861.1"/>
    <property type="molecule type" value="Genomic_DNA"/>
</dbReference>
<feature type="transmembrane region" description="Helical" evidence="6">
    <location>
        <begin position="185"/>
        <end position="205"/>
    </location>
</feature>
<dbReference type="GO" id="GO:0016020">
    <property type="term" value="C:membrane"/>
    <property type="evidence" value="ECO:0007669"/>
    <property type="project" value="UniProtKB-SubCell"/>
</dbReference>
<feature type="transmembrane region" description="Helical" evidence="6">
    <location>
        <begin position="369"/>
        <end position="391"/>
    </location>
</feature>
<proteinExistence type="inferred from homology"/>
<dbReference type="PANTHER" id="PTHR16172:SF37">
    <property type="entry name" value="RE36877P"/>
    <property type="match status" value="1"/>
</dbReference>
<evidence type="ECO:0000313" key="8">
    <source>
        <dbReference type="EMBL" id="KAK9870861.1"/>
    </source>
</evidence>
<feature type="transmembrane region" description="Helical" evidence="6">
    <location>
        <begin position="36"/>
        <end position="54"/>
    </location>
</feature>
<evidence type="ECO:0000313" key="9">
    <source>
        <dbReference type="Proteomes" id="UP001431783"/>
    </source>
</evidence>
<dbReference type="InterPro" id="IPR051717">
    <property type="entry name" value="MFS_MFSD6"/>
</dbReference>
<dbReference type="PANTHER" id="PTHR16172">
    <property type="entry name" value="MAJOR FACILITATOR SUPERFAMILY DOMAIN-CONTAINING PROTEIN 6-LIKE"/>
    <property type="match status" value="1"/>
</dbReference>
<feature type="domain" description="Major facilitator superfamily associated" evidence="7">
    <location>
        <begin position="8"/>
        <end position="461"/>
    </location>
</feature>
<keyword evidence="4 6" id="KW-1133">Transmembrane helix</keyword>
<dbReference type="Gene3D" id="1.20.1250.20">
    <property type="entry name" value="MFS general substrate transporter like domains"/>
    <property type="match status" value="3"/>
</dbReference>
<feature type="transmembrane region" description="Helical" evidence="6">
    <location>
        <begin position="225"/>
        <end position="242"/>
    </location>
</feature>
<evidence type="ECO:0000256" key="2">
    <source>
        <dbReference type="ARBA" id="ARBA00005241"/>
    </source>
</evidence>